<reference evidence="1" key="1">
    <citation type="submission" date="2020-06" db="EMBL/GenBank/DDBJ databases">
        <authorList>
            <person name="Li T."/>
            <person name="Hu X."/>
            <person name="Zhang T."/>
            <person name="Song X."/>
            <person name="Zhang H."/>
            <person name="Dai N."/>
            <person name="Sheng W."/>
            <person name="Hou X."/>
            <person name="Wei L."/>
        </authorList>
    </citation>
    <scope>NUCLEOTIDE SEQUENCE</scope>
    <source>
        <strain evidence="1">3651</strain>
        <tissue evidence="1">Leaf</tissue>
    </source>
</reference>
<comment type="caution">
    <text evidence="1">The sequence shown here is derived from an EMBL/GenBank/DDBJ whole genome shotgun (WGS) entry which is preliminary data.</text>
</comment>
<organism evidence="1 2">
    <name type="scientific">Sesamum alatum</name>
    <dbReference type="NCBI Taxonomy" id="300844"/>
    <lineage>
        <taxon>Eukaryota</taxon>
        <taxon>Viridiplantae</taxon>
        <taxon>Streptophyta</taxon>
        <taxon>Embryophyta</taxon>
        <taxon>Tracheophyta</taxon>
        <taxon>Spermatophyta</taxon>
        <taxon>Magnoliopsida</taxon>
        <taxon>eudicotyledons</taxon>
        <taxon>Gunneridae</taxon>
        <taxon>Pentapetalae</taxon>
        <taxon>asterids</taxon>
        <taxon>lamiids</taxon>
        <taxon>Lamiales</taxon>
        <taxon>Pedaliaceae</taxon>
        <taxon>Sesamum</taxon>
    </lineage>
</organism>
<proteinExistence type="predicted"/>
<gene>
    <name evidence="1" type="ORF">Salat_1653800</name>
</gene>
<dbReference type="Proteomes" id="UP001293254">
    <property type="component" value="Unassembled WGS sequence"/>
</dbReference>
<dbReference type="AlphaFoldDB" id="A0AAE1Y768"/>
<dbReference type="EMBL" id="JACGWO010000006">
    <property type="protein sequence ID" value="KAK4424602.1"/>
    <property type="molecule type" value="Genomic_DNA"/>
</dbReference>
<evidence type="ECO:0000313" key="2">
    <source>
        <dbReference type="Proteomes" id="UP001293254"/>
    </source>
</evidence>
<sequence>MKATRKSVAEALEQGKAEGFSDGRVAGRAEGLNEGRNTFLQSDEYKKQVSEHRLQGAKDFLKAPAFKMAVEIQSARFLNEGFDKCVSQIEHLKGFVDGFDRSLLDPSLDANLQPYVEDAAPEIKGEDEFEALISEVGQVPGC</sequence>
<keyword evidence="2" id="KW-1185">Reference proteome</keyword>
<name>A0AAE1Y768_9LAMI</name>
<reference evidence="1" key="2">
    <citation type="journal article" date="2024" name="Plant">
        <title>Genomic evolution and insights into agronomic trait innovations of Sesamum species.</title>
        <authorList>
            <person name="Miao H."/>
            <person name="Wang L."/>
            <person name="Qu L."/>
            <person name="Liu H."/>
            <person name="Sun Y."/>
            <person name="Le M."/>
            <person name="Wang Q."/>
            <person name="Wei S."/>
            <person name="Zheng Y."/>
            <person name="Lin W."/>
            <person name="Duan Y."/>
            <person name="Cao H."/>
            <person name="Xiong S."/>
            <person name="Wang X."/>
            <person name="Wei L."/>
            <person name="Li C."/>
            <person name="Ma Q."/>
            <person name="Ju M."/>
            <person name="Zhao R."/>
            <person name="Li G."/>
            <person name="Mu C."/>
            <person name="Tian Q."/>
            <person name="Mei H."/>
            <person name="Zhang T."/>
            <person name="Gao T."/>
            <person name="Zhang H."/>
        </authorList>
    </citation>
    <scope>NUCLEOTIDE SEQUENCE</scope>
    <source>
        <strain evidence="1">3651</strain>
    </source>
</reference>
<accession>A0AAE1Y768</accession>
<evidence type="ECO:0000313" key="1">
    <source>
        <dbReference type="EMBL" id="KAK4424602.1"/>
    </source>
</evidence>
<protein>
    <submittedName>
        <fullName evidence="1">Uncharacterized protein</fullName>
    </submittedName>
</protein>